<evidence type="ECO:0000313" key="3">
    <source>
        <dbReference type="EMBL" id="AIL59946.1"/>
    </source>
</evidence>
<comment type="similarity">
    <text evidence="1 2">Belongs to the UPF0125 (RnfH) family.</text>
</comment>
<dbReference type="eggNOG" id="COG2914">
    <property type="taxonomic scope" value="Bacteria"/>
</dbReference>
<dbReference type="HAMAP" id="MF_00460">
    <property type="entry name" value="UPF0125_RnfH"/>
    <property type="match status" value="1"/>
</dbReference>
<dbReference type="SUPFAM" id="SSF54285">
    <property type="entry name" value="MoaD/ThiS"/>
    <property type="match status" value="1"/>
</dbReference>
<sequence length="109" mass="11849">MLSVSGPNNLRVEVVYATAERQWLLAVDVAPGTTLREAVRLSGIAEQVPGLDVGACPLGIFGKVVNEAAQQAVAEGDRIELYRPLLIDPKEVRKQRAAKVARVFKKAKR</sequence>
<dbReference type="RefSeq" id="WP_038606718.1">
    <property type="nucleotide sequence ID" value="NZ_CP009048.1"/>
</dbReference>
<dbReference type="OrthoDB" id="9796575at2"/>
<dbReference type="InterPro" id="IPR016155">
    <property type="entry name" value="Mopterin_synth/thiamin_S_b"/>
</dbReference>
<name>A0A077F993_9PSED</name>
<dbReference type="Pfam" id="PF03658">
    <property type="entry name" value="Ub-RnfH"/>
    <property type="match status" value="1"/>
</dbReference>
<reference evidence="3 4" key="1">
    <citation type="submission" date="2014-07" db="EMBL/GenBank/DDBJ databases">
        <authorList>
            <person name="Lee K."/>
            <person name="Lim J.Y."/>
            <person name="Hwang I."/>
        </authorList>
    </citation>
    <scope>NUCLEOTIDE SEQUENCE [LARGE SCALE GENOMIC DNA]</scope>
    <source>
        <strain evidence="3 4">KL28</strain>
    </source>
</reference>
<dbReference type="PANTHER" id="PTHR37483">
    <property type="entry name" value="UPF0125 PROTEIN RATB"/>
    <property type="match status" value="1"/>
</dbReference>
<dbReference type="InterPro" id="IPR037021">
    <property type="entry name" value="RnfH_sf"/>
</dbReference>
<dbReference type="KEGG" id="palk:PSAKL28_07120"/>
<organism evidence="3 4">
    <name type="scientific">Pseudomonas alkylphenolica</name>
    <dbReference type="NCBI Taxonomy" id="237609"/>
    <lineage>
        <taxon>Bacteria</taxon>
        <taxon>Pseudomonadati</taxon>
        <taxon>Pseudomonadota</taxon>
        <taxon>Gammaproteobacteria</taxon>
        <taxon>Pseudomonadales</taxon>
        <taxon>Pseudomonadaceae</taxon>
        <taxon>Pseudomonas</taxon>
    </lineage>
</organism>
<dbReference type="HOGENOM" id="CLU_150721_1_0_6"/>
<evidence type="ECO:0000313" key="4">
    <source>
        <dbReference type="Proteomes" id="UP000028931"/>
    </source>
</evidence>
<protein>
    <recommendedName>
        <fullName evidence="2">UPF0125 protein PSAKL28_07120</fullName>
    </recommendedName>
</protein>
<dbReference type="Proteomes" id="UP000028931">
    <property type="component" value="Chromosome"/>
</dbReference>
<dbReference type="Gene3D" id="3.10.20.280">
    <property type="entry name" value="RnfH-like"/>
    <property type="match status" value="1"/>
</dbReference>
<dbReference type="AlphaFoldDB" id="A0A077F993"/>
<evidence type="ECO:0000256" key="1">
    <source>
        <dbReference type="ARBA" id="ARBA00010645"/>
    </source>
</evidence>
<dbReference type="InterPro" id="IPR005346">
    <property type="entry name" value="RnfH"/>
</dbReference>
<dbReference type="PANTHER" id="PTHR37483:SF1">
    <property type="entry name" value="UPF0125 PROTEIN RATB"/>
    <property type="match status" value="1"/>
</dbReference>
<gene>
    <name evidence="3" type="ORF">PSAKL28_07120</name>
</gene>
<evidence type="ECO:0000256" key="2">
    <source>
        <dbReference type="HAMAP-Rule" id="MF_00460"/>
    </source>
</evidence>
<proteinExistence type="inferred from homology"/>
<dbReference type="NCBIfam" id="NF002490">
    <property type="entry name" value="PRK01777.1"/>
    <property type="match status" value="1"/>
</dbReference>
<dbReference type="EMBL" id="CP009048">
    <property type="protein sequence ID" value="AIL59946.1"/>
    <property type="molecule type" value="Genomic_DNA"/>
</dbReference>
<accession>A0A077F993</accession>